<reference evidence="1 2" key="1">
    <citation type="journal article" date="2016" name="Antonie Van Leeuwenhoek">
        <title>Dongia soli sp. nov., isolated from soil from Dokdo, Korea.</title>
        <authorList>
            <person name="Kim D.U."/>
            <person name="Lee H."/>
            <person name="Kim H."/>
            <person name="Kim S.G."/>
            <person name="Ka J.O."/>
        </authorList>
    </citation>
    <scope>NUCLEOTIDE SEQUENCE [LARGE SCALE GENOMIC DNA]</scope>
    <source>
        <strain evidence="1 2">D78</strain>
    </source>
</reference>
<dbReference type="Proteomes" id="UP001279642">
    <property type="component" value="Unassembled WGS sequence"/>
</dbReference>
<evidence type="ECO:0000313" key="2">
    <source>
        <dbReference type="Proteomes" id="UP001279642"/>
    </source>
</evidence>
<dbReference type="EMBL" id="JAXCLW010000002">
    <property type="protein sequence ID" value="MDY0882999.1"/>
    <property type="molecule type" value="Genomic_DNA"/>
</dbReference>
<evidence type="ECO:0000313" key="1">
    <source>
        <dbReference type="EMBL" id="MDY0882999.1"/>
    </source>
</evidence>
<sequence>MFSRRQALKFFGFGSIASAGLFSYGLTSSVLQSRNEALQEALLQSLMDRHHAAEIGKAWAQQYRLGFVPAKLVADRLSQRLRAYGWHENGDMRGLRQSLAAAVRQDFLEGSIVDVRGWQIARTQAELCVLAHLNSKRV</sequence>
<proteinExistence type="predicted"/>
<gene>
    <name evidence="1" type="ORF">SMD27_09095</name>
</gene>
<name>A0ABU5EB25_9PROT</name>
<organism evidence="1 2">
    <name type="scientific">Dongia soli</name>
    <dbReference type="NCBI Taxonomy" id="600628"/>
    <lineage>
        <taxon>Bacteria</taxon>
        <taxon>Pseudomonadati</taxon>
        <taxon>Pseudomonadota</taxon>
        <taxon>Alphaproteobacteria</taxon>
        <taxon>Rhodospirillales</taxon>
        <taxon>Dongiaceae</taxon>
        <taxon>Dongia</taxon>
    </lineage>
</organism>
<keyword evidence="2" id="KW-1185">Reference proteome</keyword>
<protein>
    <submittedName>
        <fullName evidence="1">Uncharacterized protein</fullName>
    </submittedName>
</protein>
<comment type="caution">
    <text evidence="1">The sequence shown here is derived from an EMBL/GenBank/DDBJ whole genome shotgun (WGS) entry which is preliminary data.</text>
</comment>
<dbReference type="RefSeq" id="WP_320508055.1">
    <property type="nucleotide sequence ID" value="NZ_JAXCLW010000002.1"/>
</dbReference>
<accession>A0ABU5EB25</accession>